<accession>A0ABY0TPF5</accession>
<proteinExistence type="predicted"/>
<dbReference type="EMBL" id="FNKM01000002">
    <property type="protein sequence ID" value="SDR20373.1"/>
    <property type="molecule type" value="Genomic_DNA"/>
</dbReference>
<evidence type="ECO:0000313" key="1">
    <source>
        <dbReference type="EMBL" id="SDR20373.1"/>
    </source>
</evidence>
<sequence>MNQPFEVTADGQVRIVGTVIRDNATFRWRAVISVGQNRRLLGFTYGHAQSVK</sequence>
<protein>
    <submittedName>
        <fullName evidence="1">Uncharacterized protein</fullName>
    </submittedName>
</protein>
<comment type="caution">
    <text evidence="1">The sequence shown here is derived from an EMBL/GenBank/DDBJ whole genome shotgun (WGS) entry which is preliminary data.</text>
</comment>
<keyword evidence="2" id="KW-1185">Reference proteome</keyword>
<organism evidence="1 2">
    <name type="scientific">Pseudomonas grimontii</name>
    <dbReference type="NCBI Taxonomy" id="129847"/>
    <lineage>
        <taxon>Bacteria</taxon>
        <taxon>Pseudomonadati</taxon>
        <taxon>Pseudomonadota</taxon>
        <taxon>Gammaproteobacteria</taxon>
        <taxon>Pseudomonadales</taxon>
        <taxon>Pseudomonadaceae</taxon>
        <taxon>Pseudomonas</taxon>
    </lineage>
</organism>
<evidence type="ECO:0000313" key="2">
    <source>
        <dbReference type="Proteomes" id="UP000198740"/>
    </source>
</evidence>
<reference evidence="1 2" key="1">
    <citation type="submission" date="2016-10" db="EMBL/GenBank/DDBJ databases">
        <authorList>
            <person name="Varghese N."/>
            <person name="Submissions S."/>
        </authorList>
    </citation>
    <scope>NUCLEOTIDE SEQUENCE [LARGE SCALE GENOMIC DNA]</scope>
    <source>
        <strain evidence="1 2">BS2976</strain>
    </source>
</reference>
<gene>
    <name evidence="1" type="ORF">SAMN04490186_3974</name>
</gene>
<dbReference type="Proteomes" id="UP000198740">
    <property type="component" value="Unassembled WGS sequence"/>
</dbReference>
<name>A0ABY0TPF5_9PSED</name>